<evidence type="ECO:0000256" key="5">
    <source>
        <dbReference type="ARBA" id="ARBA00023274"/>
    </source>
</evidence>
<dbReference type="PANTHER" id="PTHR19431">
    <property type="entry name" value="60S RIBOSOMAL PROTEIN L4"/>
    <property type="match status" value="1"/>
</dbReference>
<dbReference type="KEGG" id="sacd:HS1genome_0284"/>
<reference evidence="7" key="3">
    <citation type="journal article" date="2019" name="BMC Res. Notes">
        <title>Complete genome sequence of the Sulfodiicoccus acidiphilus strain HS-1T, the first crenarchaeon that lacks polB3, isolated from an acidic hot spring in Ohwaku-dani, Hakone, Japan.</title>
        <authorList>
            <person name="Sakai H.D."/>
            <person name="Kurosawa N."/>
        </authorList>
    </citation>
    <scope>NUCLEOTIDE SEQUENCE</scope>
    <source>
        <strain evidence="7">HS-1</strain>
    </source>
</reference>
<dbReference type="RefSeq" id="WP_126449203.1">
    <property type="nucleotide sequence ID" value="NZ_AP018553.1"/>
</dbReference>
<comment type="function">
    <text evidence="6">One of the primary rRNA binding proteins, this protein initially binds near the 5'-end of the 23S rRNA. It is important during the early stages of 50S assembly. It makes multiple contacts with different domains of the 23S rRNA in the assembled 50S subunit and ribosome.</text>
</comment>
<dbReference type="InterPro" id="IPR019970">
    <property type="entry name" value="Ribosomall_uL4-arc"/>
</dbReference>
<keyword evidence="2 6" id="KW-0699">rRNA-binding</keyword>
<dbReference type="GO" id="GO:0019843">
    <property type="term" value="F:rRNA binding"/>
    <property type="evidence" value="ECO:0007669"/>
    <property type="project" value="UniProtKB-UniRule"/>
</dbReference>
<comment type="subunit">
    <text evidence="6">Part of the 50S ribosomal subunit.</text>
</comment>
<keyword evidence="5 6" id="KW-0687">Ribonucleoprotein</keyword>
<dbReference type="InterPro" id="IPR023574">
    <property type="entry name" value="Ribosomal_uL4_dom_sf"/>
</dbReference>
<evidence type="ECO:0000256" key="4">
    <source>
        <dbReference type="ARBA" id="ARBA00022980"/>
    </source>
</evidence>
<dbReference type="GO" id="GO:0005840">
    <property type="term" value="C:ribosome"/>
    <property type="evidence" value="ECO:0007669"/>
    <property type="project" value="UniProtKB-KW"/>
</dbReference>
<evidence type="ECO:0000313" key="7">
    <source>
        <dbReference type="EMBL" id="BBD71895.1"/>
    </source>
</evidence>
<comment type="function">
    <text evidence="6">Forms part of the polypeptide exit tunnel.</text>
</comment>
<name>A0A348B143_9CREN</name>
<sequence length="266" mass="28852">MTWLETVEKSVPLYDLQGSKVGEVKLPNLFSFPVRKDIIRRVYISSLTKKLQPKGRDPMAGRRTPASSFGINLGMARIPRVSGSGEGALAPNTVGGRLAFPPTPRKELAENVNRKEVRLALISALSATSDLSSVRARGHKFSGDVLPIVIRDDFEGMRTTVEALEVLEELGLKEDLNRAKDGIKIRAGKGKMRGRRYVCPKSILVVIGKDDAPLRRSLRNVPGVDVVSARVVGVIHLAPGGQPGRLTVYTESALSKLTQRLGGGLQ</sequence>
<dbReference type="InterPro" id="IPR002136">
    <property type="entry name" value="Ribosomal_uL4"/>
</dbReference>
<evidence type="ECO:0000256" key="6">
    <source>
        <dbReference type="HAMAP-Rule" id="MF_01328"/>
    </source>
</evidence>
<evidence type="ECO:0000256" key="1">
    <source>
        <dbReference type="ARBA" id="ARBA00010528"/>
    </source>
</evidence>
<dbReference type="Proteomes" id="UP000276741">
    <property type="component" value="Chromosome"/>
</dbReference>
<dbReference type="GO" id="GO:0006412">
    <property type="term" value="P:translation"/>
    <property type="evidence" value="ECO:0007669"/>
    <property type="project" value="UniProtKB-UniRule"/>
</dbReference>
<dbReference type="InterPro" id="IPR045240">
    <property type="entry name" value="Ribosomal_uL4_euk/arch"/>
</dbReference>
<gene>
    <name evidence="6" type="primary">rpl4</name>
    <name evidence="8" type="ORF">GCM10007116_06240</name>
    <name evidence="7" type="ORF">HS1genome_0284</name>
</gene>
<protein>
    <recommendedName>
        <fullName evidence="6">Large ribosomal subunit protein uL4</fullName>
    </recommendedName>
</protein>
<evidence type="ECO:0000313" key="9">
    <source>
        <dbReference type="Proteomes" id="UP000276741"/>
    </source>
</evidence>
<dbReference type="GO" id="GO:1990904">
    <property type="term" value="C:ribonucleoprotein complex"/>
    <property type="evidence" value="ECO:0007669"/>
    <property type="project" value="UniProtKB-KW"/>
</dbReference>
<dbReference type="GO" id="GO:0003735">
    <property type="term" value="F:structural constituent of ribosome"/>
    <property type="evidence" value="ECO:0007669"/>
    <property type="project" value="InterPro"/>
</dbReference>
<dbReference type="Gene3D" id="3.40.1370.10">
    <property type="match status" value="1"/>
</dbReference>
<keyword evidence="4 6" id="KW-0689">Ribosomal protein</keyword>
<evidence type="ECO:0000313" key="8">
    <source>
        <dbReference type="EMBL" id="GGT91275.1"/>
    </source>
</evidence>
<evidence type="ECO:0000256" key="2">
    <source>
        <dbReference type="ARBA" id="ARBA00022730"/>
    </source>
</evidence>
<dbReference type="AlphaFoldDB" id="A0A348B143"/>
<dbReference type="GeneID" id="38665784"/>
<dbReference type="SUPFAM" id="SSF52166">
    <property type="entry name" value="Ribosomal protein L4"/>
    <property type="match status" value="1"/>
</dbReference>
<dbReference type="Proteomes" id="UP000616143">
    <property type="component" value="Unassembled WGS sequence"/>
</dbReference>
<accession>A0A348B143</accession>
<organism evidence="7 9">
    <name type="scientific">Sulfodiicoccus acidiphilus</name>
    <dbReference type="NCBI Taxonomy" id="1670455"/>
    <lineage>
        <taxon>Archaea</taxon>
        <taxon>Thermoproteota</taxon>
        <taxon>Thermoprotei</taxon>
        <taxon>Sulfolobales</taxon>
        <taxon>Sulfolobaceae</taxon>
        <taxon>Sulfodiicoccus</taxon>
    </lineage>
</organism>
<dbReference type="EMBL" id="BMQS01000005">
    <property type="protein sequence ID" value="GGT91275.1"/>
    <property type="molecule type" value="Genomic_DNA"/>
</dbReference>
<proteinExistence type="inferred from homology"/>
<reference evidence="9" key="2">
    <citation type="submission" date="2018-04" db="EMBL/GenBank/DDBJ databases">
        <title>Complete genome sequence of Sulfodiicoccus acidiphilus strain HS-1.</title>
        <authorList>
            <person name="Sakai H.D."/>
            <person name="Kurosawa N."/>
        </authorList>
    </citation>
    <scope>NUCLEOTIDE SEQUENCE [LARGE SCALE GENOMIC DNA]</scope>
    <source>
        <strain evidence="9">HS-1</strain>
    </source>
</reference>
<reference evidence="8" key="1">
    <citation type="journal article" date="2014" name="Int. J. Syst. Evol. Microbiol.">
        <title>Complete genome sequence of Corynebacterium casei LMG S-19264T (=DSM 44701T), isolated from a smear-ripened cheese.</title>
        <authorList>
            <consortium name="US DOE Joint Genome Institute (JGI-PGF)"/>
            <person name="Walter F."/>
            <person name="Albersmeier A."/>
            <person name="Kalinowski J."/>
            <person name="Ruckert C."/>
        </authorList>
    </citation>
    <scope>NUCLEOTIDE SEQUENCE</scope>
    <source>
        <strain evidence="8">JCM 31740</strain>
    </source>
</reference>
<dbReference type="OrthoDB" id="10737at2157"/>
<keyword evidence="3 6" id="KW-0694">RNA-binding</keyword>
<comment type="similarity">
    <text evidence="1 6">Belongs to the universal ribosomal protein uL4 family.</text>
</comment>
<dbReference type="EMBL" id="AP018553">
    <property type="protein sequence ID" value="BBD71895.1"/>
    <property type="molecule type" value="Genomic_DNA"/>
</dbReference>
<dbReference type="NCBIfam" id="TIGR03672">
    <property type="entry name" value="rpl4p_arch"/>
    <property type="match status" value="1"/>
</dbReference>
<dbReference type="Pfam" id="PF00573">
    <property type="entry name" value="Ribosomal_L4"/>
    <property type="match status" value="1"/>
</dbReference>
<evidence type="ECO:0000256" key="3">
    <source>
        <dbReference type="ARBA" id="ARBA00022884"/>
    </source>
</evidence>
<keyword evidence="9" id="KW-1185">Reference proteome</keyword>
<reference evidence="8" key="4">
    <citation type="submission" date="2020-09" db="EMBL/GenBank/DDBJ databases">
        <authorList>
            <person name="Sun Q."/>
            <person name="Ohkuma M."/>
        </authorList>
    </citation>
    <scope>NUCLEOTIDE SEQUENCE</scope>
    <source>
        <strain evidence="8">JCM 31740</strain>
    </source>
</reference>
<dbReference type="HAMAP" id="MF_01328_A">
    <property type="entry name" value="Ribosomal_uL4_A"/>
    <property type="match status" value="1"/>
</dbReference>